<proteinExistence type="inferred from homology"/>
<dbReference type="GO" id="GO:0006614">
    <property type="term" value="P:SRP-dependent cotranslational protein targeting to membrane"/>
    <property type="evidence" value="ECO:0007669"/>
    <property type="project" value="InterPro"/>
</dbReference>
<dbReference type="Proteomes" id="UP000772151">
    <property type="component" value="Unassembled WGS sequence"/>
</dbReference>
<evidence type="ECO:0000256" key="4">
    <source>
        <dbReference type="ARBA" id="ARBA00022884"/>
    </source>
</evidence>
<dbReference type="InterPro" id="IPR027417">
    <property type="entry name" value="P-loop_NTPase"/>
</dbReference>
<dbReference type="SUPFAM" id="SSF52540">
    <property type="entry name" value="P-loop containing nucleoside triphosphate hydrolases"/>
    <property type="match status" value="1"/>
</dbReference>
<organism evidence="12 13">
    <name type="scientific">Selenomonas ruminantium</name>
    <dbReference type="NCBI Taxonomy" id="971"/>
    <lineage>
        <taxon>Bacteria</taxon>
        <taxon>Bacillati</taxon>
        <taxon>Bacillota</taxon>
        <taxon>Negativicutes</taxon>
        <taxon>Selenomonadales</taxon>
        <taxon>Selenomonadaceae</taxon>
        <taxon>Selenomonas</taxon>
    </lineage>
</organism>
<gene>
    <name evidence="9" type="primary">ffh</name>
    <name evidence="11" type="ORF">E7203_00560</name>
    <name evidence="12" type="ORF">SAMN05216587_103357</name>
</gene>
<dbReference type="Gene3D" id="1.20.120.140">
    <property type="entry name" value="Signal recognition particle SRP54, nucleotide-binding domain"/>
    <property type="match status" value="1"/>
</dbReference>
<dbReference type="NCBIfam" id="TIGR00959">
    <property type="entry name" value="ffh"/>
    <property type="match status" value="1"/>
</dbReference>
<dbReference type="GO" id="GO:0005525">
    <property type="term" value="F:GTP binding"/>
    <property type="evidence" value="ECO:0007669"/>
    <property type="project" value="UniProtKB-UniRule"/>
</dbReference>
<keyword evidence="3 9" id="KW-0378">Hydrolase</keyword>
<feature type="binding site" evidence="9">
    <location>
        <begin position="248"/>
        <end position="251"/>
    </location>
    <ligand>
        <name>GTP</name>
        <dbReference type="ChEBI" id="CHEBI:37565"/>
    </ligand>
</feature>
<keyword evidence="4 9" id="KW-0694">RNA-binding</keyword>
<dbReference type="SMART" id="SM00962">
    <property type="entry name" value="SRP54"/>
    <property type="match status" value="1"/>
</dbReference>
<evidence type="ECO:0000256" key="1">
    <source>
        <dbReference type="ARBA" id="ARBA00005450"/>
    </source>
</evidence>
<comment type="catalytic activity">
    <reaction evidence="8 9">
        <text>GTP + H2O = GDP + phosphate + H(+)</text>
        <dbReference type="Rhea" id="RHEA:19669"/>
        <dbReference type="ChEBI" id="CHEBI:15377"/>
        <dbReference type="ChEBI" id="CHEBI:15378"/>
        <dbReference type="ChEBI" id="CHEBI:37565"/>
        <dbReference type="ChEBI" id="CHEBI:43474"/>
        <dbReference type="ChEBI" id="CHEBI:58189"/>
        <dbReference type="EC" id="3.6.5.4"/>
    </reaction>
</comment>
<dbReference type="GO" id="GO:0048500">
    <property type="term" value="C:signal recognition particle"/>
    <property type="evidence" value="ECO:0007669"/>
    <property type="project" value="UniProtKB-UniRule"/>
</dbReference>
<dbReference type="HAMAP" id="MF_00306">
    <property type="entry name" value="SRP54"/>
    <property type="match status" value="1"/>
</dbReference>
<dbReference type="GO" id="GO:0003924">
    <property type="term" value="F:GTPase activity"/>
    <property type="evidence" value="ECO:0007669"/>
    <property type="project" value="UniProtKB-UniRule"/>
</dbReference>
<keyword evidence="7 9" id="KW-0687">Ribonucleoprotein</keyword>
<dbReference type="Pfam" id="PF02978">
    <property type="entry name" value="SRP_SPB"/>
    <property type="match status" value="1"/>
</dbReference>
<evidence type="ECO:0000256" key="9">
    <source>
        <dbReference type="HAMAP-Rule" id="MF_00306"/>
    </source>
</evidence>
<evidence type="ECO:0000313" key="12">
    <source>
        <dbReference type="EMBL" id="SFA92491.1"/>
    </source>
</evidence>
<evidence type="ECO:0000313" key="13">
    <source>
        <dbReference type="Proteomes" id="UP000183843"/>
    </source>
</evidence>
<dbReference type="SMART" id="SM00382">
    <property type="entry name" value="AAA"/>
    <property type="match status" value="1"/>
</dbReference>
<dbReference type="InterPro" id="IPR036891">
    <property type="entry name" value="Signal_recog_part_SRP54_M_sf"/>
</dbReference>
<dbReference type="InterPro" id="IPR003593">
    <property type="entry name" value="AAA+_ATPase"/>
</dbReference>
<dbReference type="InterPro" id="IPR022941">
    <property type="entry name" value="SRP54"/>
</dbReference>
<feature type="binding site" evidence="9">
    <location>
        <begin position="108"/>
        <end position="115"/>
    </location>
    <ligand>
        <name>GTP</name>
        <dbReference type="ChEBI" id="CHEBI:37565"/>
    </ligand>
</feature>
<evidence type="ECO:0000256" key="5">
    <source>
        <dbReference type="ARBA" id="ARBA00023134"/>
    </source>
</evidence>
<comment type="subunit">
    <text evidence="9">Part of the signal recognition particle protein translocation system, which is composed of SRP and FtsY.</text>
</comment>
<comment type="similarity">
    <text evidence="1 9">Belongs to the GTP-binding SRP family. SRP54 subfamily.</text>
</comment>
<feature type="binding site" evidence="9">
    <location>
        <begin position="190"/>
        <end position="194"/>
    </location>
    <ligand>
        <name>GTP</name>
        <dbReference type="ChEBI" id="CHEBI:37565"/>
    </ligand>
</feature>
<dbReference type="FunFam" id="3.40.50.300:FF:000022">
    <property type="entry name" value="Signal recognition particle 54 kDa subunit"/>
    <property type="match status" value="1"/>
</dbReference>
<reference evidence="11" key="2">
    <citation type="submission" date="2019-04" db="EMBL/GenBank/DDBJ databases">
        <title>Evolution of Biomass-Degrading Anaerobic Consortia Revealed by Metagenomics.</title>
        <authorList>
            <person name="Peng X."/>
        </authorList>
    </citation>
    <scope>NUCLEOTIDE SEQUENCE</scope>
    <source>
        <strain evidence="11">SIG242</strain>
    </source>
</reference>
<keyword evidence="5 9" id="KW-0342">GTP-binding</keyword>
<dbReference type="EC" id="3.6.5.4" evidence="9"/>
<evidence type="ECO:0000313" key="11">
    <source>
        <dbReference type="EMBL" id="MBE6083961.1"/>
    </source>
</evidence>
<dbReference type="RefSeq" id="WP_026760931.1">
    <property type="nucleotide sequence ID" value="NZ_FOJX01000003.1"/>
</dbReference>
<dbReference type="PANTHER" id="PTHR11564:SF5">
    <property type="entry name" value="SIGNAL RECOGNITION PARTICLE SUBUNIT SRP54"/>
    <property type="match status" value="1"/>
</dbReference>
<evidence type="ECO:0000256" key="6">
    <source>
        <dbReference type="ARBA" id="ARBA00023135"/>
    </source>
</evidence>
<comment type="function">
    <text evidence="9">Involved in targeting and insertion of nascent membrane proteins into the cytoplasmic membrane. Binds to the hydrophobic signal sequence of the ribosome-nascent chain (RNC) as it emerges from the ribosomes. The SRP-RNC complex is then targeted to the cytoplasmic membrane where it interacts with the SRP receptor FtsY.</text>
</comment>
<reference evidence="12 13" key="1">
    <citation type="submission" date="2016-10" db="EMBL/GenBank/DDBJ databases">
        <authorList>
            <person name="de Groot N.N."/>
        </authorList>
    </citation>
    <scope>NUCLEOTIDE SEQUENCE [LARGE SCALE GENOMIC DNA]</scope>
    <source>
        <strain evidence="12 13">L14</strain>
    </source>
</reference>
<name>A0A1I0WV16_SELRU</name>
<keyword evidence="6 9" id="KW-0733">Signal recognition particle</keyword>
<comment type="subcellular location">
    <subcellularLocation>
        <location evidence="9">Cytoplasm</location>
    </subcellularLocation>
    <text evidence="9">The SRP-RNC complex is targeted to the cytoplasmic membrane.</text>
</comment>
<dbReference type="AlphaFoldDB" id="A0A1I0WV16"/>
<dbReference type="Gene3D" id="3.40.50.300">
    <property type="entry name" value="P-loop containing nucleotide triphosphate hydrolases"/>
    <property type="match status" value="1"/>
</dbReference>
<feature type="domain" description="SRP54-type proteins GTP-binding" evidence="10">
    <location>
        <begin position="269"/>
        <end position="282"/>
    </location>
</feature>
<evidence type="ECO:0000256" key="2">
    <source>
        <dbReference type="ARBA" id="ARBA00022741"/>
    </source>
</evidence>
<dbReference type="Pfam" id="PF02881">
    <property type="entry name" value="SRP54_N"/>
    <property type="match status" value="1"/>
</dbReference>
<dbReference type="SMART" id="SM00963">
    <property type="entry name" value="SRP54_N"/>
    <property type="match status" value="1"/>
</dbReference>
<evidence type="ECO:0000259" key="10">
    <source>
        <dbReference type="PROSITE" id="PS00300"/>
    </source>
</evidence>
<dbReference type="InterPro" id="IPR013822">
    <property type="entry name" value="Signal_recog_particl_SRP54_hlx"/>
</dbReference>
<evidence type="ECO:0000256" key="3">
    <source>
        <dbReference type="ARBA" id="ARBA00022801"/>
    </source>
</evidence>
<dbReference type="InterPro" id="IPR004780">
    <property type="entry name" value="SRP"/>
</dbReference>
<dbReference type="InterPro" id="IPR000897">
    <property type="entry name" value="SRP54_GTPase_dom"/>
</dbReference>
<dbReference type="PANTHER" id="PTHR11564">
    <property type="entry name" value="SIGNAL RECOGNITION PARTICLE 54K PROTEIN SRP54"/>
    <property type="match status" value="1"/>
</dbReference>
<dbReference type="PROSITE" id="PS00300">
    <property type="entry name" value="SRP54"/>
    <property type="match status" value="1"/>
</dbReference>
<dbReference type="InterPro" id="IPR042101">
    <property type="entry name" value="SRP54_N_sf"/>
</dbReference>
<dbReference type="Proteomes" id="UP000183843">
    <property type="component" value="Unassembled WGS sequence"/>
</dbReference>
<keyword evidence="9" id="KW-0963">Cytoplasm</keyword>
<dbReference type="Pfam" id="PF00448">
    <property type="entry name" value="SRP54"/>
    <property type="match status" value="1"/>
</dbReference>
<dbReference type="EMBL" id="SVCA01000001">
    <property type="protein sequence ID" value="MBE6083961.1"/>
    <property type="molecule type" value="Genomic_DNA"/>
</dbReference>
<dbReference type="GO" id="GO:0008312">
    <property type="term" value="F:7S RNA binding"/>
    <property type="evidence" value="ECO:0007669"/>
    <property type="project" value="InterPro"/>
</dbReference>
<dbReference type="EMBL" id="FOJX01000003">
    <property type="protein sequence ID" value="SFA92491.1"/>
    <property type="molecule type" value="Genomic_DNA"/>
</dbReference>
<keyword evidence="2 9" id="KW-0547">Nucleotide-binding</keyword>
<evidence type="ECO:0000256" key="8">
    <source>
        <dbReference type="ARBA" id="ARBA00048027"/>
    </source>
</evidence>
<accession>A0A1I0WV16</accession>
<dbReference type="CDD" id="cd18539">
    <property type="entry name" value="SRP_G"/>
    <property type="match status" value="1"/>
</dbReference>
<dbReference type="Gene3D" id="1.10.260.30">
    <property type="entry name" value="Signal recognition particle, SRP54 subunit, M-domain"/>
    <property type="match status" value="1"/>
</dbReference>
<comment type="domain">
    <text evidence="9">Composed of three domains: the N-terminal N domain, which is responsible for interactions with the ribosome, the central G domain, which binds GTP, and the C-terminal M domain, which binds the RNA and the signal sequence of the RNC.</text>
</comment>
<evidence type="ECO:0000256" key="7">
    <source>
        <dbReference type="ARBA" id="ARBA00023274"/>
    </source>
</evidence>
<dbReference type="InterPro" id="IPR004125">
    <property type="entry name" value="Signal_recog_particle_SRP54_M"/>
</dbReference>
<dbReference type="SUPFAM" id="SSF47446">
    <property type="entry name" value="Signal peptide-binding domain"/>
    <property type="match status" value="1"/>
</dbReference>
<protein>
    <recommendedName>
        <fullName evidence="9">Signal recognition particle protein</fullName>
        <ecNumber evidence="9">3.6.5.4</ecNumber>
    </recommendedName>
    <alternativeName>
        <fullName evidence="9">Fifty-four homolog</fullName>
    </alternativeName>
</protein>
<sequence length="460" mass="50689">MIFESLSDRLQETFKKLRGHGKLTEDDVNEAMREVRMALLEADVNFKVVKNFIKTVKERAIGQDILETLTPAQVVIKIVDEELTNLMGGTQSRINISPNPPTIIMMAGLQGAGKTTSAGKLGLSLKKQGKRPLLVACDIYRPAAIKQLQVVGKQLDIPVFSMEPGTDAVTIAKSSIAYSQSHANDVIIIDTAGRLQIDEALMQELRDIKAEVKPHEILLVVDAMTGQESVNVAQTFNDSLGLDGVIMTKLDGDARGGAALSVKAVTNVPIKFIGMGEKLEPLQPFHPDRMASRILGMGDVLSLVEKAQQTFDMEEAKKMEKKLRKDEFTLDDFLSQMQQVKKLGSLENILGMIPGMGGLKKQLEGQDIDLDGKEMRQIEAIIRSMTPQERADITIINGSRRKRIAMGSGTRVQDVNKLLKQFGEMRKMMKKMKKMQKGKGFPGLGALGNLGGFPKMPFMR</sequence>